<keyword evidence="1" id="KW-0560">Oxidoreductase</keyword>
<reference evidence="2 3" key="1">
    <citation type="submission" date="2019-10" db="EMBL/GenBank/DDBJ databases">
        <authorList>
            <person name="Palmer J.M."/>
        </authorList>
    </citation>
    <scope>NUCLEOTIDE SEQUENCE [LARGE SCALE GENOMIC DNA]</scope>
    <source>
        <strain evidence="2 3">TWF696</strain>
    </source>
</reference>
<dbReference type="GO" id="GO:0016491">
    <property type="term" value="F:oxidoreductase activity"/>
    <property type="evidence" value="ECO:0007669"/>
    <property type="project" value="UniProtKB-KW"/>
</dbReference>
<protein>
    <recommendedName>
        <fullName evidence="4">NAD(P)-binding protein</fullName>
    </recommendedName>
</protein>
<dbReference type="Proteomes" id="UP001375240">
    <property type="component" value="Unassembled WGS sequence"/>
</dbReference>
<dbReference type="AlphaFoldDB" id="A0AAV9UGK7"/>
<dbReference type="EMBL" id="JAVHNQ010000007">
    <property type="protein sequence ID" value="KAK6341499.1"/>
    <property type="molecule type" value="Genomic_DNA"/>
</dbReference>
<dbReference type="InterPro" id="IPR052228">
    <property type="entry name" value="Sec_Metab_Biosynth_Oxidored"/>
</dbReference>
<name>A0AAV9UGK7_9PEZI</name>
<dbReference type="Pfam" id="PF00106">
    <property type="entry name" value="adh_short"/>
    <property type="match status" value="1"/>
</dbReference>
<dbReference type="PANTHER" id="PTHR47534:SF3">
    <property type="entry name" value="ALCOHOL DEHYDROGENASE-LIKE C-TERMINAL DOMAIN-CONTAINING PROTEIN"/>
    <property type="match status" value="1"/>
</dbReference>
<proteinExistence type="predicted"/>
<evidence type="ECO:0000256" key="1">
    <source>
        <dbReference type="ARBA" id="ARBA00023002"/>
    </source>
</evidence>
<comment type="caution">
    <text evidence="2">The sequence shown here is derived from an EMBL/GenBank/DDBJ whole genome shotgun (WGS) entry which is preliminary data.</text>
</comment>
<keyword evidence="3" id="KW-1185">Reference proteome</keyword>
<gene>
    <name evidence="2" type="ORF">TWF696_008571</name>
</gene>
<sequence length="349" mass="38344">MIPLQTIKDANSTLSTRLPSPVCVFVGGTTGIGSYTLKRLAASTVSPKVYYIGRTPGNAAALQKELEEINPKGTYVFLLCDVLSIKGVDECCRKINEREAEINILWLSAGALRSGMPDTKEGLNWMAAISYYGQVKFITNLLPLLKRAAANGHFTRVIRILAGGLEKPLDPHDLDMRKGSLIRGRQMHTTITTVAFDHLAHENPEISFVHAFAGFVKTEGQKFPGLMSLAIRSVMWIAGSWLLIPEEESGERNLFYATSEIYPPATVGAEMAKADKGSEEAKGEGEEVAVGLDGVKGSGCYTLHWDGTAKSGNKVLLEYRESGFREKVWEHTLAVYKNIEKQYEKENTA</sequence>
<dbReference type="SUPFAM" id="SSF51735">
    <property type="entry name" value="NAD(P)-binding Rossmann-fold domains"/>
    <property type="match status" value="1"/>
</dbReference>
<evidence type="ECO:0000313" key="3">
    <source>
        <dbReference type="Proteomes" id="UP001375240"/>
    </source>
</evidence>
<evidence type="ECO:0000313" key="2">
    <source>
        <dbReference type="EMBL" id="KAK6341499.1"/>
    </source>
</evidence>
<dbReference type="Gene3D" id="3.40.50.720">
    <property type="entry name" value="NAD(P)-binding Rossmann-like Domain"/>
    <property type="match status" value="1"/>
</dbReference>
<dbReference type="InterPro" id="IPR002347">
    <property type="entry name" value="SDR_fam"/>
</dbReference>
<dbReference type="PANTHER" id="PTHR47534">
    <property type="entry name" value="YALI0E05731P"/>
    <property type="match status" value="1"/>
</dbReference>
<dbReference type="InterPro" id="IPR036291">
    <property type="entry name" value="NAD(P)-bd_dom_sf"/>
</dbReference>
<organism evidence="2 3">
    <name type="scientific">Orbilia brochopaga</name>
    <dbReference type="NCBI Taxonomy" id="3140254"/>
    <lineage>
        <taxon>Eukaryota</taxon>
        <taxon>Fungi</taxon>
        <taxon>Dikarya</taxon>
        <taxon>Ascomycota</taxon>
        <taxon>Pezizomycotina</taxon>
        <taxon>Orbiliomycetes</taxon>
        <taxon>Orbiliales</taxon>
        <taxon>Orbiliaceae</taxon>
        <taxon>Orbilia</taxon>
    </lineage>
</organism>
<accession>A0AAV9UGK7</accession>
<evidence type="ECO:0008006" key="4">
    <source>
        <dbReference type="Google" id="ProtNLM"/>
    </source>
</evidence>